<organism evidence="5 6">
    <name type="scientific">Testicularia cyperi</name>
    <dbReference type="NCBI Taxonomy" id="1882483"/>
    <lineage>
        <taxon>Eukaryota</taxon>
        <taxon>Fungi</taxon>
        <taxon>Dikarya</taxon>
        <taxon>Basidiomycota</taxon>
        <taxon>Ustilaginomycotina</taxon>
        <taxon>Ustilaginomycetes</taxon>
        <taxon>Ustilaginales</taxon>
        <taxon>Anthracoideaceae</taxon>
        <taxon>Testicularia</taxon>
    </lineage>
</organism>
<dbReference type="Proteomes" id="UP000246740">
    <property type="component" value="Unassembled WGS sequence"/>
</dbReference>
<dbReference type="STRING" id="1882483.A0A317XMU3"/>
<accession>A0A317XMU3</accession>
<evidence type="ECO:0000256" key="1">
    <source>
        <dbReference type="ARBA" id="ARBA00004496"/>
    </source>
</evidence>
<dbReference type="PANTHER" id="PTHR45994">
    <property type="entry name" value="FI21225P1"/>
    <property type="match status" value="1"/>
</dbReference>
<feature type="compositionally biased region" description="Low complexity" evidence="3">
    <location>
        <begin position="252"/>
        <end position="267"/>
    </location>
</feature>
<dbReference type="InParanoid" id="A0A317XMU3"/>
<keyword evidence="6" id="KW-1185">Reference proteome</keyword>
<dbReference type="InterPro" id="IPR011989">
    <property type="entry name" value="ARM-like"/>
</dbReference>
<feature type="region of interest" description="Disordered" evidence="3">
    <location>
        <begin position="425"/>
        <end position="452"/>
    </location>
</feature>
<dbReference type="Gene3D" id="1.25.10.10">
    <property type="entry name" value="Leucine-rich Repeat Variant"/>
    <property type="match status" value="1"/>
</dbReference>
<feature type="region of interest" description="Disordered" evidence="3">
    <location>
        <begin position="879"/>
        <end position="900"/>
    </location>
</feature>
<proteinExistence type="predicted"/>
<dbReference type="Pfam" id="PF11701">
    <property type="entry name" value="UNC45-central"/>
    <property type="match status" value="1"/>
</dbReference>
<feature type="domain" description="UNC-45/Cro1/She4 central" evidence="4">
    <location>
        <begin position="54"/>
        <end position="203"/>
    </location>
</feature>
<evidence type="ECO:0000313" key="6">
    <source>
        <dbReference type="Proteomes" id="UP000246740"/>
    </source>
</evidence>
<dbReference type="AlphaFoldDB" id="A0A317XMU3"/>
<dbReference type="SUPFAM" id="SSF48371">
    <property type="entry name" value="ARM repeat"/>
    <property type="match status" value="1"/>
</dbReference>
<feature type="compositionally biased region" description="Low complexity" evidence="3">
    <location>
        <begin position="882"/>
        <end position="895"/>
    </location>
</feature>
<dbReference type="InterPro" id="IPR024660">
    <property type="entry name" value="UCS_central_dom"/>
</dbReference>
<reference evidence="5 6" key="1">
    <citation type="journal article" date="2018" name="Mol. Biol. Evol.">
        <title>Broad Genomic Sampling Reveals a Smut Pathogenic Ancestry of the Fungal Clade Ustilaginomycotina.</title>
        <authorList>
            <person name="Kijpornyongpan T."/>
            <person name="Mondo S.J."/>
            <person name="Barry K."/>
            <person name="Sandor L."/>
            <person name="Lee J."/>
            <person name="Lipzen A."/>
            <person name="Pangilinan J."/>
            <person name="LaButti K."/>
            <person name="Hainaut M."/>
            <person name="Henrissat B."/>
            <person name="Grigoriev I.V."/>
            <person name="Spatafora J.W."/>
            <person name="Aime M.C."/>
        </authorList>
    </citation>
    <scope>NUCLEOTIDE SEQUENCE [LARGE SCALE GENOMIC DNA]</scope>
    <source>
        <strain evidence="5 6">MCA 3645</strain>
    </source>
</reference>
<evidence type="ECO:0000259" key="4">
    <source>
        <dbReference type="Pfam" id="PF11701"/>
    </source>
</evidence>
<feature type="compositionally biased region" description="Low complexity" evidence="3">
    <location>
        <begin position="788"/>
        <end position="805"/>
    </location>
</feature>
<dbReference type="OrthoDB" id="199930at2759"/>
<evidence type="ECO:0000256" key="3">
    <source>
        <dbReference type="SAM" id="MobiDB-lite"/>
    </source>
</evidence>
<name>A0A317XMU3_9BASI</name>
<feature type="compositionally biased region" description="Acidic residues" evidence="3">
    <location>
        <begin position="441"/>
        <end position="452"/>
    </location>
</feature>
<protein>
    <recommendedName>
        <fullName evidence="4">UNC-45/Cro1/She4 central domain-containing protein</fullName>
    </recommendedName>
</protein>
<feature type="region of interest" description="Disordered" evidence="3">
    <location>
        <begin position="786"/>
        <end position="823"/>
    </location>
</feature>
<feature type="region of interest" description="Disordered" evidence="3">
    <location>
        <begin position="250"/>
        <end position="283"/>
    </location>
</feature>
<feature type="compositionally biased region" description="Low complexity" evidence="3">
    <location>
        <begin position="426"/>
        <end position="438"/>
    </location>
</feature>
<gene>
    <name evidence="5" type="ORF">BCV70DRAFT_192504</name>
</gene>
<dbReference type="EMBL" id="KZ819197">
    <property type="protein sequence ID" value="PWY98688.1"/>
    <property type="molecule type" value="Genomic_DNA"/>
</dbReference>
<dbReference type="PANTHER" id="PTHR45994:SF1">
    <property type="entry name" value="FI21225P1"/>
    <property type="match status" value="1"/>
</dbReference>
<comment type="subcellular location">
    <subcellularLocation>
        <location evidence="1">Cytoplasm</location>
    </subcellularLocation>
</comment>
<sequence>MGAHEEELVSKVEAFTLSGDPLSTSTAELFVSAFAPIDIDSSASSKSPLSSVSRSAQRAQSSALVALATRSTSSLLRPAPASSSSATPPQINDEDLPSLLTPVIRSKLADTSPASLVSALAFLSALFKVSHVDAHQILAADGILDLALEAHDACNPTSKDPFQQHYQKFRVALALADLLSSAANHTQPRKWLSQQQAALDWLDIHAAAHTDSVADTQQSRWPHASKAVAVLAGLADLKLSRALAQQEHEDLTASLTGSTSSPSQPTSREQHLQQIAQRKTQQARKDRALFDTVRSEALLLLPIASTASLDKPRSGSDNQDVRRLVQLACLEALTWLTVQPAFRAALAADATLLKSICSSFAFSNTPGSNNHKHETDTNTITITDIDLNRADGALQLSLATILSNVCEYRPALTDEQRQVKRLRNFASASAPSSSSSSASKDEEENEKLESDDAVDSRCAAVLDAGGVETLAAIAACGRSNAASASASASSSSSSGAGPGVIVNQSKPVRDAVSTALLSIVTKQDRHQRGKFVQRGGYRALLVLSQPVLAAVAASVDVGASKTAGAAGLFSRSRGSDAVSKVEERELRTLQAVARLVISINPVLLFAPSSSSASSTASSSSTGSLPLTAILGTLYLHESATTLMRFEALLALTNLASVGPDVAGQIAVFSIRAIQDPSLLKPALQDPAQDADRKGKKDETLLAMICEQLVSIDHPMVRRATVELLVNLLQVESTWVAFTSPGSWEKEVVVEMEDETCDQSKSNRFDLRLKILVSLCDVDDTAYRMLGRGSSLSEPKPKSGSESGSKASDEQDTEAGTGVEKGQEASLSTRLASLAVLAMTSEAASVAQVLVNMSNAWRILRQGLEVDRCSDPLRRGWESADLTSSTASASSSSSASRVKKEENGLNISLRSAYVLANLVQYLLQQQQEQQEGKEPKAAIFKEQRGTLKSTVQDTIRFHVGELKGASSGGNSDPNDGVTTTRHALVQVLVEVLKLLDQI</sequence>
<dbReference type="GO" id="GO:0051879">
    <property type="term" value="F:Hsp90 protein binding"/>
    <property type="evidence" value="ECO:0007669"/>
    <property type="project" value="TreeGrafter"/>
</dbReference>
<evidence type="ECO:0000313" key="5">
    <source>
        <dbReference type="EMBL" id="PWY98688.1"/>
    </source>
</evidence>
<dbReference type="GO" id="GO:0005737">
    <property type="term" value="C:cytoplasm"/>
    <property type="evidence" value="ECO:0007669"/>
    <property type="project" value="UniProtKB-SubCell"/>
</dbReference>
<evidence type="ECO:0000256" key="2">
    <source>
        <dbReference type="ARBA" id="ARBA00022490"/>
    </source>
</evidence>
<dbReference type="InterPro" id="IPR016024">
    <property type="entry name" value="ARM-type_fold"/>
</dbReference>
<keyword evidence="2" id="KW-0963">Cytoplasm</keyword>